<dbReference type="Gene3D" id="1.20.1560.10">
    <property type="entry name" value="ABC transporter type 1, transmembrane domain"/>
    <property type="match status" value="1"/>
</dbReference>
<gene>
    <name evidence="7" type="primary">mdlA_3</name>
    <name evidence="7" type="ORF">NCTC8258_05071</name>
</gene>
<dbReference type="Proteomes" id="UP000255509">
    <property type="component" value="Unassembled WGS sequence"/>
</dbReference>
<dbReference type="EC" id="3.6.3.-" evidence="7"/>
<dbReference type="PROSITE" id="PS50929">
    <property type="entry name" value="ABC_TM1F"/>
    <property type="match status" value="1"/>
</dbReference>
<keyword evidence="2 5" id="KW-0812">Transmembrane</keyword>
<accession>A0A379WDE7</accession>
<feature type="domain" description="ABC transmembrane type-1" evidence="6">
    <location>
        <begin position="1"/>
        <end position="50"/>
    </location>
</feature>
<keyword evidence="7" id="KW-0067">ATP-binding</keyword>
<evidence type="ECO:0000256" key="3">
    <source>
        <dbReference type="ARBA" id="ARBA00022989"/>
    </source>
</evidence>
<comment type="subcellular location">
    <subcellularLocation>
        <location evidence="1">Cell membrane</location>
        <topology evidence="1">Multi-pass membrane protein</topology>
    </subcellularLocation>
</comment>
<evidence type="ECO:0000256" key="5">
    <source>
        <dbReference type="SAM" id="Phobius"/>
    </source>
</evidence>
<keyword evidence="7" id="KW-0547">Nucleotide-binding</keyword>
<reference evidence="7 8" key="1">
    <citation type="submission" date="2018-06" db="EMBL/GenBank/DDBJ databases">
        <authorList>
            <consortium name="Pathogen Informatics"/>
            <person name="Doyle S."/>
        </authorList>
    </citation>
    <scope>NUCLEOTIDE SEQUENCE [LARGE SCALE GENOMIC DNA]</scope>
    <source>
        <strain evidence="7 8">NCTC8258</strain>
    </source>
</reference>
<evidence type="ECO:0000256" key="2">
    <source>
        <dbReference type="ARBA" id="ARBA00022692"/>
    </source>
</evidence>
<keyword evidence="4 5" id="KW-0472">Membrane</keyword>
<feature type="transmembrane region" description="Helical" evidence="5">
    <location>
        <begin position="27"/>
        <end position="48"/>
    </location>
</feature>
<dbReference type="AlphaFoldDB" id="A0A379WDE7"/>
<organism evidence="7 8">
    <name type="scientific">Salmonella enterica I</name>
    <dbReference type="NCBI Taxonomy" id="59201"/>
    <lineage>
        <taxon>Bacteria</taxon>
        <taxon>Pseudomonadati</taxon>
        <taxon>Pseudomonadota</taxon>
        <taxon>Gammaproteobacteria</taxon>
        <taxon>Enterobacterales</taxon>
        <taxon>Enterobacteriaceae</taxon>
        <taxon>Salmonella</taxon>
    </lineage>
</organism>
<evidence type="ECO:0000256" key="4">
    <source>
        <dbReference type="ARBA" id="ARBA00023136"/>
    </source>
</evidence>
<dbReference type="SUPFAM" id="SSF90123">
    <property type="entry name" value="ABC transporter transmembrane region"/>
    <property type="match status" value="1"/>
</dbReference>
<keyword evidence="7" id="KW-0378">Hydrolase</keyword>
<protein>
    <submittedName>
        <fullName evidence="7">ABC transporter ATP-binding membrane protein</fullName>
        <ecNumber evidence="7">3.6.3.-</ecNumber>
    </submittedName>
</protein>
<dbReference type="GO" id="GO:0016787">
    <property type="term" value="F:hydrolase activity"/>
    <property type="evidence" value="ECO:0007669"/>
    <property type="project" value="UniProtKB-KW"/>
</dbReference>
<dbReference type="GO" id="GO:0005886">
    <property type="term" value="C:plasma membrane"/>
    <property type="evidence" value="ECO:0007669"/>
    <property type="project" value="UniProtKB-SubCell"/>
</dbReference>
<evidence type="ECO:0000313" key="7">
    <source>
        <dbReference type="EMBL" id="SUH17282.1"/>
    </source>
</evidence>
<dbReference type="GO" id="GO:0140359">
    <property type="term" value="F:ABC-type transporter activity"/>
    <property type="evidence" value="ECO:0007669"/>
    <property type="project" value="InterPro"/>
</dbReference>
<dbReference type="InterPro" id="IPR011527">
    <property type="entry name" value="ABC1_TM_dom"/>
</dbReference>
<name>A0A379WDE7_SALET</name>
<dbReference type="GO" id="GO:0005524">
    <property type="term" value="F:ATP binding"/>
    <property type="evidence" value="ECO:0007669"/>
    <property type="project" value="UniProtKB-KW"/>
</dbReference>
<evidence type="ECO:0000256" key="1">
    <source>
        <dbReference type="ARBA" id="ARBA00004651"/>
    </source>
</evidence>
<keyword evidence="3 5" id="KW-1133">Transmembrane helix</keyword>
<dbReference type="EMBL" id="UGXS01000004">
    <property type="protein sequence ID" value="SUH17282.1"/>
    <property type="molecule type" value="Genomic_DNA"/>
</dbReference>
<sequence length="51" mass="5639">MANLLAISGGSWMVVNGSLTLGELTSFMMYLGLMIWPMLALAWMFNIVERG</sequence>
<proteinExistence type="predicted"/>
<evidence type="ECO:0000313" key="8">
    <source>
        <dbReference type="Proteomes" id="UP000255509"/>
    </source>
</evidence>
<dbReference type="InterPro" id="IPR036640">
    <property type="entry name" value="ABC1_TM_sf"/>
</dbReference>
<evidence type="ECO:0000259" key="6">
    <source>
        <dbReference type="PROSITE" id="PS50929"/>
    </source>
</evidence>